<dbReference type="Proteomes" id="UP000561011">
    <property type="component" value="Unassembled WGS sequence"/>
</dbReference>
<dbReference type="EMBL" id="JACBYE010000005">
    <property type="protein sequence ID" value="NYS92565.1"/>
    <property type="molecule type" value="Genomic_DNA"/>
</dbReference>
<dbReference type="PANTHER" id="PTHR32432">
    <property type="entry name" value="CELL DIVISION PROTEIN FTSA-RELATED"/>
    <property type="match status" value="1"/>
</dbReference>
<dbReference type="GO" id="GO:0051301">
    <property type="term" value="P:cell division"/>
    <property type="evidence" value="ECO:0007669"/>
    <property type="project" value="InterPro"/>
</dbReference>
<dbReference type="NCBIfam" id="TIGR01175">
    <property type="entry name" value="pilM"/>
    <property type="match status" value="1"/>
</dbReference>
<protein>
    <submittedName>
        <fullName evidence="2">Type IV pilus assembly protein PilM</fullName>
    </submittedName>
</protein>
<sequence>MAKSRVIGLDIGSTSVRAVEVEFGPKGPAATKTPEVVRFGEVPLPAGAIRDGEVVEPNVVATAIKQLWRETKFRSKDVVIGVGNQRVLVRDLDLPAMPLDQIRQSLPYQVQDQIPVAVEDALLDYVPTGTSEGQHGPVVHGLLVAATKDTVESNVAAVTAAGLRPVMVDLTALALTRSLARGPWVDRTVALVDIGARITTVVIVSRGMPQFVRVLPTGGQDMTDAVSSAMGVSDTQAEQIKRQVGIGLAVPPELRPAAEAVAQVGHVLVEAVRGTLSYFAMNHPGEALDMVLLTGRAAQLSGLGQYVSSAARVGVSVALPLSTMKTGPDMPKGPELEAIQHVLSVPLGLAFGVAA</sequence>
<dbReference type="AlphaFoldDB" id="A0A853EPM4"/>
<dbReference type="SMART" id="SM00842">
    <property type="entry name" value="FtsA"/>
    <property type="match status" value="1"/>
</dbReference>
<gene>
    <name evidence="2" type="primary">pilM</name>
    <name evidence="2" type="ORF">HZZ10_03340</name>
</gene>
<dbReference type="SUPFAM" id="SSF53067">
    <property type="entry name" value="Actin-like ATPase domain"/>
    <property type="match status" value="2"/>
</dbReference>
<dbReference type="Gene3D" id="3.30.1490.300">
    <property type="match status" value="1"/>
</dbReference>
<dbReference type="InterPro" id="IPR005883">
    <property type="entry name" value="PilM"/>
</dbReference>
<reference evidence="2 3" key="1">
    <citation type="submission" date="2020-07" db="EMBL/GenBank/DDBJ databases">
        <title>MOT database genomes.</title>
        <authorList>
            <person name="Joseph S."/>
            <person name="Aduse-Opoku J."/>
            <person name="Hashim A."/>
            <person name="Wade W."/>
            <person name="Curtis M."/>
        </authorList>
    </citation>
    <scope>NUCLEOTIDE SEQUENCE [LARGE SCALE GENOMIC DNA]</scope>
    <source>
        <strain evidence="2 3">DSM 100099</strain>
    </source>
</reference>
<keyword evidence="3" id="KW-1185">Reference proteome</keyword>
<comment type="caution">
    <text evidence="2">The sequence shown here is derived from an EMBL/GenBank/DDBJ whole genome shotgun (WGS) entry which is preliminary data.</text>
</comment>
<proteinExistence type="predicted"/>
<dbReference type="InterPro" id="IPR043129">
    <property type="entry name" value="ATPase_NBD"/>
</dbReference>
<evidence type="ECO:0000313" key="3">
    <source>
        <dbReference type="Proteomes" id="UP000561011"/>
    </source>
</evidence>
<dbReference type="Pfam" id="PF11104">
    <property type="entry name" value="PilM_2"/>
    <property type="match status" value="1"/>
</dbReference>
<dbReference type="Gene3D" id="3.30.420.40">
    <property type="match status" value="2"/>
</dbReference>
<organism evidence="2 3">
    <name type="scientific">Sanguibacter inulinus</name>
    <dbReference type="NCBI Taxonomy" id="60922"/>
    <lineage>
        <taxon>Bacteria</taxon>
        <taxon>Bacillati</taxon>
        <taxon>Actinomycetota</taxon>
        <taxon>Actinomycetes</taxon>
        <taxon>Micrococcales</taxon>
        <taxon>Sanguibacteraceae</taxon>
        <taxon>Sanguibacter</taxon>
    </lineage>
</organism>
<name>A0A853EPM4_9MICO</name>
<dbReference type="RefSeq" id="WP_179912408.1">
    <property type="nucleotide sequence ID" value="NZ_JACBYE010000005.1"/>
</dbReference>
<evidence type="ECO:0000259" key="1">
    <source>
        <dbReference type="SMART" id="SM00842"/>
    </source>
</evidence>
<dbReference type="PANTHER" id="PTHR32432:SF3">
    <property type="entry name" value="ETHANOLAMINE UTILIZATION PROTEIN EUTJ"/>
    <property type="match status" value="1"/>
</dbReference>
<dbReference type="InterPro" id="IPR050696">
    <property type="entry name" value="FtsA/MreB"/>
</dbReference>
<feature type="domain" description="SHS2" evidence="1">
    <location>
        <begin position="6"/>
        <end position="179"/>
    </location>
</feature>
<dbReference type="InterPro" id="IPR003494">
    <property type="entry name" value="SHS2_FtsA"/>
</dbReference>
<dbReference type="PIRSF" id="PIRSF019169">
    <property type="entry name" value="PilM"/>
    <property type="match status" value="1"/>
</dbReference>
<evidence type="ECO:0000313" key="2">
    <source>
        <dbReference type="EMBL" id="NYS92565.1"/>
    </source>
</evidence>
<accession>A0A853EPM4</accession>
<dbReference type="CDD" id="cd24049">
    <property type="entry name" value="ASKHA_NBD_PilM"/>
    <property type="match status" value="1"/>
</dbReference>